<feature type="transmembrane region" description="Helical" evidence="5">
    <location>
        <begin position="120"/>
        <end position="137"/>
    </location>
</feature>
<dbReference type="AlphaFoldDB" id="A0A382TJM3"/>
<dbReference type="InterPro" id="IPR037185">
    <property type="entry name" value="EmrE-like"/>
</dbReference>
<evidence type="ECO:0000313" key="7">
    <source>
        <dbReference type="EMBL" id="SVD21697.1"/>
    </source>
</evidence>
<evidence type="ECO:0000256" key="1">
    <source>
        <dbReference type="ARBA" id="ARBA00004141"/>
    </source>
</evidence>
<dbReference type="InterPro" id="IPR000620">
    <property type="entry name" value="EamA_dom"/>
</dbReference>
<reference evidence="7" key="1">
    <citation type="submission" date="2018-05" db="EMBL/GenBank/DDBJ databases">
        <authorList>
            <person name="Lanie J.A."/>
            <person name="Ng W.-L."/>
            <person name="Kazmierczak K.M."/>
            <person name="Andrzejewski T.M."/>
            <person name="Davidsen T.M."/>
            <person name="Wayne K.J."/>
            <person name="Tettelin H."/>
            <person name="Glass J.I."/>
            <person name="Rusch D."/>
            <person name="Podicherti R."/>
            <person name="Tsui H.-C.T."/>
            <person name="Winkler M.E."/>
        </authorList>
    </citation>
    <scope>NUCLEOTIDE SEQUENCE</scope>
</reference>
<feature type="domain" description="EamA" evidence="6">
    <location>
        <begin position="5"/>
        <end position="137"/>
    </location>
</feature>
<feature type="transmembrane region" description="Helical" evidence="5">
    <location>
        <begin position="143"/>
        <end position="160"/>
    </location>
</feature>
<evidence type="ECO:0000256" key="5">
    <source>
        <dbReference type="SAM" id="Phobius"/>
    </source>
</evidence>
<organism evidence="7">
    <name type="scientific">marine metagenome</name>
    <dbReference type="NCBI Taxonomy" id="408172"/>
    <lineage>
        <taxon>unclassified sequences</taxon>
        <taxon>metagenomes</taxon>
        <taxon>ecological metagenomes</taxon>
    </lineage>
</organism>
<evidence type="ECO:0000256" key="4">
    <source>
        <dbReference type="ARBA" id="ARBA00023136"/>
    </source>
</evidence>
<feature type="transmembrane region" description="Helical" evidence="5">
    <location>
        <begin position="69"/>
        <end position="89"/>
    </location>
</feature>
<feature type="transmembrane region" description="Helical" evidence="5">
    <location>
        <begin position="95"/>
        <end position="113"/>
    </location>
</feature>
<accession>A0A382TJM3</accession>
<dbReference type="SUPFAM" id="SSF103481">
    <property type="entry name" value="Multidrug resistance efflux transporter EmrE"/>
    <property type="match status" value="1"/>
</dbReference>
<comment type="subcellular location">
    <subcellularLocation>
        <location evidence="1">Membrane</location>
        <topology evidence="1">Multi-pass membrane protein</topology>
    </subcellularLocation>
</comment>
<proteinExistence type="predicted"/>
<dbReference type="GO" id="GO:0016020">
    <property type="term" value="C:membrane"/>
    <property type="evidence" value="ECO:0007669"/>
    <property type="project" value="UniProtKB-SubCell"/>
</dbReference>
<evidence type="ECO:0000256" key="3">
    <source>
        <dbReference type="ARBA" id="ARBA00022989"/>
    </source>
</evidence>
<dbReference type="EMBL" id="UINC01136749">
    <property type="protein sequence ID" value="SVD21697.1"/>
    <property type="molecule type" value="Genomic_DNA"/>
</dbReference>
<gene>
    <name evidence="7" type="ORF">METZ01_LOCUS374551</name>
</gene>
<keyword evidence="2 5" id="KW-0812">Transmembrane</keyword>
<evidence type="ECO:0000256" key="2">
    <source>
        <dbReference type="ARBA" id="ARBA00022692"/>
    </source>
</evidence>
<feature type="transmembrane region" description="Helical" evidence="5">
    <location>
        <begin position="172"/>
        <end position="193"/>
    </location>
</feature>
<feature type="non-terminal residue" evidence="7">
    <location>
        <position position="219"/>
    </location>
</feature>
<protein>
    <recommendedName>
        <fullName evidence="6">EamA domain-containing protein</fullName>
    </recommendedName>
</protein>
<dbReference type="PANTHER" id="PTHR22911:SF6">
    <property type="entry name" value="SOLUTE CARRIER FAMILY 35 MEMBER G1"/>
    <property type="match status" value="1"/>
</dbReference>
<name>A0A382TJM3_9ZZZZ</name>
<feature type="transmembrane region" description="Helical" evidence="5">
    <location>
        <begin position="7"/>
        <end position="24"/>
    </location>
</feature>
<dbReference type="PANTHER" id="PTHR22911">
    <property type="entry name" value="ACYL-MALONYL CONDENSING ENZYME-RELATED"/>
    <property type="match status" value="1"/>
</dbReference>
<evidence type="ECO:0000259" key="6">
    <source>
        <dbReference type="Pfam" id="PF00892"/>
    </source>
</evidence>
<dbReference type="Pfam" id="PF00892">
    <property type="entry name" value="EamA"/>
    <property type="match status" value="1"/>
</dbReference>
<keyword evidence="4 5" id="KW-0472">Membrane</keyword>
<keyword evidence="3 5" id="KW-1133">Transmembrane helix</keyword>
<feature type="transmembrane region" description="Helical" evidence="5">
    <location>
        <begin position="36"/>
        <end position="57"/>
    </location>
</feature>
<sequence>MENLRGILFMILAMAGFALEDLFIKLLSSHVPVSQILIILGFSGTAVFLIIALLTHAPILHRDLLNRPVIVRTFCELFAALFFTSAIALTPLSSVASILMTTPLMVTMGAAVFFGEKVGWRRWTAVMIGFFGVLLILRPGFDSFMPASLLAVIATIFLAVRDLATRAMKFEISTTTVSIYAFFAVGISGFFAMPFFSAMVIPSSIEIVYLISATFVGVI</sequence>